<keyword evidence="2" id="KW-1185">Reference proteome</keyword>
<proteinExistence type="predicted"/>
<dbReference type="Proteomes" id="UP000518300">
    <property type="component" value="Unassembled WGS sequence"/>
</dbReference>
<name>A0A848LKY1_9BACT</name>
<comment type="caution">
    <text evidence="1">The sequence shown here is derived from an EMBL/GenBank/DDBJ whole genome shotgun (WGS) entry which is preliminary data.</text>
</comment>
<protein>
    <submittedName>
        <fullName evidence="1">Uncharacterized protein</fullName>
    </submittedName>
</protein>
<gene>
    <name evidence="1" type="ORF">HG543_26755</name>
</gene>
<accession>A0A848LKY1</accession>
<reference evidence="1 2" key="1">
    <citation type="submission" date="2020-04" db="EMBL/GenBank/DDBJ databases">
        <title>Draft genome of Pyxidicoccus fallax type strain.</title>
        <authorList>
            <person name="Whitworth D.E."/>
        </authorList>
    </citation>
    <scope>NUCLEOTIDE SEQUENCE [LARGE SCALE GENOMIC DNA]</scope>
    <source>
        <strain evidence="1 2">DSM 14698</strain>
    </source>
</reference>
<organism evidence="1 2">
    <name type="scientific">Pyxidicoccus fallax</name>
    <dbReference type="NCBI Taxonomy" id="394095"/>
    <lineage>
        <taxon>Bacteria</taxon>
        <taxon>Pseudomonadati</taxon>
        <taxon>Myxococcota</taxon>
        <taxon>Myxococcia</taxon>
        <taxon>Myxococcales</taxon>
        <taxon>Cystobacterineae</taxon>
        <taxon>Myxococcaceae</taxon>
        <taxon>Pyxidicoccus</taxon>
    </lineage>
</organism>
<dbReference type="AlphaFoldDB" id="A0A848LKY1"/>
<evidence type="ECO:0000313" key="2">
    <source>
        <dbReference type="Proteomes" id="UP000518300"/>
    </source>
</evidence>
<dbReference type="EMBL" id="JABBJJ010000137">
    <property type="protein sequence ID" value="NMO18435.1"/>
    <property type="molecule type" value="Genomic_DNA"/>
</dbReference>
<evidence type="ECO:0000313" key="1">
    <source>
        <dbReference type="EMBL" id="NMO18435.1"/>
    </source>
</evidence>
<dbReference type="RefSeq" id="WP_169347704.1">
    <property type="nucleotide sequence ID" value="NZ_JABBJJ010000137.1"/>
</dbReference>
<sequence length="144" mass="15544">MSRSTRRLPVSLVRSRLLALPLVLLCALAYVSSALHHTLVQHATCLEHGEVVHVEAGGEHAVAQVEDSFDDARVASRRDATESHGAEAHCVHAFSRRETPPPSEGTTQLVAMPTRSAPALAVFRFHSEPVARLHLAPKASPPRA</sequence>